<accession>A0A6G5AIN2</accession>
<reference evidence="1" key="1">
    <citation type="submission" date="2020-03" db="EMBL/GenBank/DDBJ databases">
        <title>A transcriptome and proteome of the tick Rhipicephalus microplus shaped by the genetic composition of its hosts and developmental stage.</title>
        <authorList>
            <person name="Garcia G.R."/>
            <person name="Ribeiro J.M.C."/>
            <person name="Maruyama S.R."/>
            <person name="Gardinasse L.G."/>
            <person name="Nelson K."/>
            <person name="Ferreira B.R."/>
            <person name="Andrade T.G."/>
            <person name="Santos I.K.F.M."/>
        </authorList>
    </citation>
    <scope>NUCLEOTIDE SEQUENCE</scope>
    <source>
        <strain evidence="1">NSGR</strain>
        <tissue evidence="1">Salivary glands</tissue>
    </source>
</reference>
<protein>
    <submittedName>
        <fullName evidence="1">Uncharacterized protein</fullName>
    </submittedName>
</protein>
<dbReference type="EMBL" id="GIKN01007890">
    <property type="protein sequence ID" value="NIE50163.1"/>
    <property type="molecule type" value="Transcribed_RNA"/>
</dbReference>
<name>A0A6G5AIN2_RHIMP</name>
<organism evidence="1">
    <name type="scientific">Rhipicephalus microplus</name>
    <name type="common">Cattle tick</name>
    <name type="synonym">Boophilus microplus</name>
    <dbReference type="NCBI Taxonomy" id="6941"/>
    <lineage>
        <taxon>Eukaryota</taxon>
        <taxon>Metazoa</taxon>
        <taxon>Ecdysozoa</taxon>
        <taxon>Arthropoda</taxon>
        <taxon>Chelicerata</taxon>
        <taxon>Arachnida</taxon>
        <taxon>Acari</taxon>
        <taxon>Parasitiformes</taxon>
        <taxon>Ixodida</taxon>
        <taxon>Ixodoidea</taxon>
        <taxon>Ixodidae</taxon>
        <taxon>Rhipicephalinae</taxon>
        <taxon>Rhipicephalus</taxon>
        <taxon>Boophilus</taxon>
    </lineage>
</organism>
<proteinExistence type="predicted"/>
<sequence length="121" mass="13961">MREDEVVSVARRKTRGKNAAKRKSCHRQQRATWKLCHLHCRSLTCHRLAFFYLCLFPQPLVLTPHSAHKAKKNIQVEKICLLITGLLAAPRIQVCVHFFCRPSRESVLLTFSRGLWGSLIP</sequence>
<evidence type="ECO:0000313" key="1">
    <source>
        <dbReference type="EMBL" id="NIE50163.1"/>
    </source>
</evidence>
<dbReference type="AlphaFoldDB" id="A0A6G5AIN2"/>